<comment type="caution">
    <text evidence="2">The sequence shown here is derived from an EMBL/GenBank/DDBJ whole genome shotgun (WGS) entry which is preliminary data.</text>
</comment>
<dbReference type="GO" id="GO:0016020">
    <property type="term" value="C:membrane"/>
    <property type="evidence" value="ECO:0007669"/>
    <property type="project" value="TreeGrafter"/>
</dbReference>
<dbReference type="Proteomes" id="UP001054252">
    <property type="component" value="Unassembled WGS sequence"/>
</dbReference>
<keyword evidence="1" id="KW-0472">Membrane</keyword>
<dbReference type="EMBL" id="BPVZ01000142">
    <property type="protein sequence ID" value="GKV40576.1"/>
    <property type="molecule type" value="Genomic_DNA"/>
</dbReference>
<keyword evidence="1" id="KW-1133">Transmembrane helix</keyword>
<keyword evidence="1" id="KW-0812">Transmembrane</keyword>
<dbReference type="AlphaFoldDB" id="A0AAV5LT41"/>
<evidence type="ECO:0000313" key="3">
    <source>
        <dbReference type="Proteomes" id="UP001054252"/>
    </source>
</evidence>
<feature type="transmembrane region" description="Helical" evidence="1">
    <location>
        <begin position="81"/>
        <end position="99"/>
    </location>
</feature>
<gene>
    <name evidence="2" type="ORF">SLEP1_g48202</name>
</gene>
<keyword evidence="3" id="KW-1185">Reference proteome</keyword>
<evidence type="ECO:0000256" key="1">
    <source>
        <dbReference type="SAM" id="Phobius"/>
    </source>
</evidence>
<organism evidence="2 3">
    <name type="scientific">Rubroshorea leprosula</name>
    <dbReference type="NCBI Taxonomy" id="152421"/>
    <lineage>
        <taxon>Eukaryota</taxon>
        <taxon>Viridiplantae</taxon>
        <taxon>Streptophyta</taxon>
        <taxon>Embryophyta</taxon>
        <taxon>Tracheophyta</taxon>
        <taxon>Spermatophyta</taxon>
        <taxon>Magnoliopsida</taxon>
        <taxon>eudicotyledons</taxon>
        <taxon>Gunneridae</taxon>
        <taxon>Pentapetalae</taxon>
        <taxon>rosids</taxon>
        <taxon>malvids</taxon>
        <taxon>Malvales</taxon>
        <taxon>Dipterocarpaceae</taxon>
        <taxon>Rubroshorea</taxon>
    </lineage>
</organism>
<feature type="transmembrane region" description="Helical" evidence="1">
    <location>
        <begin position="223"/>
        <end position="242"/>
    </location>
</feature>
<dbReference type="PANTHER" id="PTHR12242:SF6">
    <property type="entry name" value="PROTEIN ROLLING PROTEIN"/>
    <property type="match status" value="1"/>
</dbReference>
<protein>
    <submittedName>
        <fullName evidence="2">Uncharacterized protein</fullName>
    </submittedName>
</protein>
<feature type="transmembrane region" description="Helical" evidence="1">
    <location>
        <begin position="295"/>
        <end position="314"/>
    </location>
</feature>
<reference evidence="2 3" key="1">
    <citation type="journal article" date="2021" name="Commun. Biol.">
        <title>The genome of Shorea leprosula (Dipterocarpaceae) highlights the ecological relevance of drought in aseasonal tropical rainforests.</title>
        <authorList>
            <person name="Ng K.K.S."/>
            <person name="Kobayashi M.J."/>
            <person name="Fawcett J.A."/>
            <person name="Hatakeyama M."/>
            <person name="Paape T."/>
            <person name="Ng C.H."/>
            <person name="Ang C.C."/>
            <person name="Tnah L.H."/>
            <person name="Lee C.T."/>
            <person name="Nishiyama T."/>
            <person name="Sese J."/>
            <person name="O'Brien M.J."/>
            <person name="Copetti D."/>
            <person name="Mohd Noor M.I."/>
            <person name="Ong R.C."/>
            <person name="Putra M."/>
            <person name="Sireger I.Z."/>
            <person name="Indrioko S."/>
            <person name="Kosugi Y."/>
            <person name="Izuno A."/>
            <person name="Isagi Y."/>
            <person name="Lee S.L."/>
            <person name="Shimizu K.K."/>
        </authorList>
    </citation>
    <scope>NUCLEOTIDE SEQUENCE [LARGE SCALE GENOMIC DNA]</scope>
    <source>
        <strain evidence="2">214</strain>
    </source>
</reference>
<sequence>MALIVRWYDFICFGIVAAAFVGSLWMLWRKEASSRCDDNTVYESLLMARPDTDGFVRSTPLAHVGSSQLWTSCWKGVHPGWLLLTRFVSCVAMAGFLSWDILDWDASIFLYYTEWTFTLVMVYFALGTVVSAYGCWVYSKETPENGIRDAEEGSMVASVTYGEKEVRGKIKLQSHYTEEVIQQRAGFYGYLLQIVYQTCGGAVVITDIVFWCIIVPFLSDAHVGLNTLMGCMHTFNAFFLLVDTSLNSMPFPWFRIAYFVQWSCLYVVFQWIIHACGVSWWPYPFLVLDSPWAPLWYFVLAVVHIPCYGIYALIVKAKNSIFPRWFPQAFVRSY</sequence>
<accession>A0AAV5LT41</accession>
<dbReference type="PANTHER" id="PTHR12242">
    <property type="entry name" value="OS02G0130600 PROTEIN-RELATED"/>
    <property type="match status" value="1"/>
</dbReference>
<feature type="transmembrane region" description="Helical" evidence="1">
    <location>
        <begin position="194"/>
        <end position="217"/>
    </location>
</feature>
<feature type="transmembrane region" description="Helical" evidence="1">
    <location>
        <begin position="6"/>
        <end position="28"/>
    </location>
</feature>
<proteinExistence type="predicted"/>
<name>A0AAV5LT41_9ROSI</name>
<evidence type="ECO:0000313" key="2">
    <source>
        <dbReference type="EMBL" id="GKV40576.1"/>
    </source>
</evidence>
<feature type="transmembrane region" description="Helical" evidence="1">
    <location>
        <begin position="119"/>
        <end position="138"/>
    </location>
</feature>